<dbReference type="EMBL" id="KF639974">
    <property type="protein sequence ID" value="AIL94128.1"/>
    <property type="molecule type" value="mRNA"/>
</dbReference>
<dbReference type="PANTHER" id="PTHR24300">
    <property type="entry name" value="CYTOCHROME P450 508A4-RELATED"/>
    <property type="match status" value="1"/>
</dbReference>
<gene>
    <name evidence="9" type="primary">CYP3032A1</name>
</gene>
<dbReference type="SUPFAM" id="SSF48264">
    <property type="entry name" value="Cytochrome P450"/>
    <property type="match status" value="1"/>
</dbReference>
<comment type="similarity">
    <text evidence="2 8">Belongs to the cytochrome P450 family.</text>
</comment>
<dbReference type="PRINTS" id="PR00463">
    <property type="entry name" value="EP450I"/>
</dbReference>
<dbReference type="PROSITE" id="PS00086">
    <property type="entry name" value="CYTOCHROME_P450"/>
    <property type="match status" value="1"/>
</dbReference>
<dbReference type="InterPro" id="IPR036396">
    <property type="entry name" value="Cyt_P450_sf"/>
</dbReference>
<keyword evidence="6 8" id="KW-0503">Monooxygenase</keyword>
<feature type="binding site" description="axial binding residue" evidence="7">
    <location>
        <position position="439"/>
    </location>
    <ligand>
        <name>heme</name>
        <dbReference type="ChEBI" id="CHEBI:30413"/>
    </ligand>
    <ligandPart>
        <name>Fe</name>
        <dbReference type="ChEBI" id="CHEBI:18248"/>
    </ligandPart>
</feature>
<organism evidence="9">
    <name type="scientific">Tigriopus japonicus</name>
    <name type="common">Copepod</name>
    <dbReference type="NCBI Taxonomy" id="158387"/>
    <lineage>
        <taxon>Eukaryota</taxon>
        <taxon>Metazoa</taxon>
        <taxon>Ecdysozoa</taxon>
        <taxon>Arthropoda</taxon>
        <taxon>Crustacea</taxon>
        <taxon>Multicrustacea</taxon>
        <taxon>Hexanauplia</taxon>
        <taxon>Copepoda</taxon>
        <taxon>Harpacticoida</taxon>
        <taxon>Harpacticidae</taxon>
        <taxon>Tigriopus</taxon>
    </lineage>
</organism>
<evidence type="ECO:0000256" key="7">
    <source>
        <dbReference type="PIRSR" id="PIRSR602401-1"/>
    </source>
</evidence>
<evidence type="ECO:0000256" key="6">
    <source>
        <dbReference type="ARBA" id="ARBA00023033"/>
    </source>
</evidence>
<dbReference type="FunFam" id="1.10.630.10:FF:000036">
    <property type="entry name" value="CYtochrome P450 family"/>
    <property type="match status" value="1"/>
</dbReference>
<proteinExistence type="evidence at transcript level"/>
<dbReference type="AlphaFoldDB" id="A0A088DJS8"/>
<name>A0A088DJS8_TIGJA</name>
<dbReference type="GO" id="GO:0020037">
    <property type="term" value="F:heme binding"/>
    <property type="evidence" value="ECO:0007669"/>
    <property type="project" value="InterPro"/>
</dbReference>
<evidence type="ECO:0000256" key="3">
    <source>
        <dbReference type="ARBA" id="ARBA00022723"/>
    </source>
</evidence>
<dbReference type="GO" id="GO:0005506">
    <property type="term" value="F:iron ion binding"/>
    <property type="evidence" value="ECO:0007669"/>
    <property type="project" value="InterPro"/>
</dbReference>
<dbReference type="PRINTS" id="PR00385">
    <property type="entry name" value="P450"/>
</dbReference>
<keyword evidence="3 7" id="KW-0479">Metal-binding</keyword>
<evidence type="ECO:0000256" key="5">
    <source>
        <dbReference type="ARBA" id="ARBA00023004"/>
    </source>
</evidence>
<reference evidence="9" key="1">
    <citation type="submission" date="2013-09" db="EMBL/GenBank/DDBJ databases">
        <authorList>
            <person name="Lee J.-S."/>
        </authorList>
    </citation>
    <scope>NUCLEOTIDE SEQUENCE</scope>
</reference>
<dbReference type="InterPro" id="IPR001128">
    <property type="entry name" value="Cyt_P450"/>
</dbReference>
<sequence>MFGSVIVGLLVLGVFWWFKNYSHPKGFPPSPKTSWPLLGDILLLGENIVTGFHEMKEKYGDIFGLFLGPQRIVVICDFETLQDVMNRPEFADRPLLFESQRPFRLDDGQIPGIAFSNGSNWVEQRRFTLHSLRDHGFGKTPMEEIIDEQVDRLCQDLEKDGQEYQDVSTKFNIAIISALWKITTGQQLAFDDEKAKNINECLSTIDLVNGSPIGTLAFTMPILGIVLDKLKFFDFEGAFSNIARLTKPIVQEHRDTFQPDHIRDFIDSYIQAQKDPTKGSSFRGTSGDMNLFGILEDFYAAGSSTISLTLTWCMLFLSNYPEMQEKILNEVERITNGNRVVKFSERSQTPFTEAFIHETQRCADIAPLALFRICMTDTYIKSYFIPKGTILISNLDAVMRNPNEFPDPWKFNPHRFIDDTGNFKPNLQVVPFGIGRRRCLGESLAKMELYKYVTGITQRFFIQRKEERLNQESRMPKALTKPITFYVKFVPRG</sequence>
<keyword evidence="4 8" id="KW-0560">Oxidoreductase</keyword>
<dbReference type="PANTHER" id="PTHR24300:SF375">
    <property type="entry name" value="CYTOCHROME P450 FAMILY"/>
    <property type="match status" value="1"/>
</dbReference>
<dbReference type="InterPro" id="IPR017972">
    <property type="entry name" value="Cyt_P450_CS"/>
</dbReference>
<keyword evidence="5 7" id="KW-0408">Iron</keyword>
<dbReference type="Pfam" id="PF00067">
    <property type="entry name" value="p450"/>
    <property type="match status" value="1"/>
</dbReference>
<evidence type="ECO:0000256" key="2">
    <source>
        <dbReference type="ARBA" id="ARBA00010617"/>
    </source>
</evidence>
<accession>A0A088DJS8</accession>
<protein>
    <submittedName>
        <fullName evidence="9">Cytochrome P450 CYP3032A1</fullName>
    </submittedName>
</protein>
<comment type="cofactor">
    <cofactor evidence="1 7">
        <name>heme</name>
        <dbReference type="ChEBI" id="CHEBI:30413"/>
    </cofactor>
</comment>
<dbReference type="InterPro" id="IPR050182">
    <property type="entry name" value="Cytochrome_P450_fam2"/>
</dbReference>
<dbReference type="GO" id="GO:0006082">
    <property type="term" value="P:organic acid metabolic process"/>
    <property type="evidence" value="ECO:0007669"/>
    <property type="project" value="TreeGrafter"/>
</dbReference>
<evidence type="ECO:0000256" key="1">
    <source>
        <dbReference type="ARBA" id="ARBA00001971"/>
    </source>
</evidence>
<dbReference type="GO" id="GO:0006805">
    <property type="term" value="P:xenobiotic metabolic process"/>
    <property type="evidence" value="ECO:0007669"/>
    <property type="project" value="TreeGrafter"/>
</dbReference>
<reference evidence="9" key="2">
    <citation type="journal article" date="2014" name="Aquat. Toxicol.">
        <title>Crude oil exposure results in oxidative stress-mediated dysfunctional development and reproduction in the copepod Tigriopus japonicus and modulates expression of cytochrome P450 (CYP) genes.</title>
        <authorList>
            <person name="Han J."/>
            <person name="Won E.J."/>
            <person name="Hwang D.S."/>
            <person name="Shin K.H."/>
            <person name="Lee Y.S."/>
            <person name="Leung K.M."/>
            <person name="Lee S.J."/>
            <person name="Lee J.S."/>
        </authorList>
    </citation>
    <scope>NUCLEOTIDE SEQUENCE</scope>
</reference>
<dbReference type="GO" id="GO:0016712">
    <property type="term" value="F:oxidoreductase activity, acting on paired donors, with incorporation or reduction of molecular oxygen, reduced flavin or flavoprotein as one donor, and incorporation of one atom of oxygen"/>
    <property type="evidence" value="ECO:0007669"/>
    <property type="project" value="TreeGrafter"/>
</dbReference>
<evidence type="ECO:0000256" key="8">
    <source>
        <dbReference type="RuleBase" id="RU000461"/>
    </source>
</evidence>
<dbReference type="InterPro" id="IPR002401">
    <property type="entry name" value="Cyt_P450_E_grp-I"/>
</dbReference>
<keyword evidence="7 8" id="KW-0349">Heme</keyword>
<dbReference type="GO" id="GO:0005737">
    <property type="term" value="C:cytoplasm"/>
    <property type="evidence" value="ECO:0007669"/>
    <property type="project" value="TreeGrafter"/>
</dbReference>
<evidence type="ECO:0000313" key="9">
    <source>
        <dbReference type="EMBL" id="AIL94128.1"/>
    </source>
</evidence>
<dbReference type="Gene3D" id="1.10.630.10">
    <property type="entry name" value="Cytochrome P450"/>
    <property type="match status" value="1"/>
</dbReference>
<evidence type="ECO:0000256" key="4">
    <source>
        <dbReference type="ARBA" id="ARBA00023002"/>
    </source>
</evidence>